<reference evidence="2" key="1">
    <citation type="submission" date="2025-08" db="UniProtKB">
        <authorList>
            <consortium name="Ensembl"/>
        </authorList>
    </citation>
    <scope>IDENTIFICATION</scope>
</reference>
<evidence type="ECO:0000313" key="2">
    <source>
        <dbReference type="Ensembl" id="ENSMMMP00000017441.1"/>
    </source>
</evidence>
<dbReference type="Ensembl" id="ENSMMMT00000019857.1">
    <property type="protein sequence ID" value="ENSMMMP00000017441.1"/>
    <property type="gene ID" value="ENSMMMG00000015489.1"/>
</dbReference>
<dbReference type="Proteomes" id="UP000694407">
    <property type="component" value="Unplaced"/>
</dbReference>
<dbReference type="PROSITE" id="PS50805">
    <property type="entry name" value="KRAB"/>
    <property type="match status" value="1"/>
</dbReference>
<dbReference type="AlphaFoldDB" id="A0A8C5ZPY6"/>
<dbReference type="InterPro" id="IPR001909">
    <property type="entry name" value="KRAB"/>
</dbReference>
<keyword evidence="3" id="KW-1185">Reference proteome</keyword>
<evidence type="ECO:0000259" key="1">
    <source>
        <dbReference type="PROSITE" id="PS50805"/>
    </source>
</evidence>
<dbReference type="GeneTree" id="ENSGT01030000238001"/>
<name>A0A8C5ZPY6_MARMA</name>
<dbReference type="Gene3D" id="6.10.140.140">
    <property type="match status" value="1"/>
</dbReference>
<dbReference type="SUPFAM" id="SSF109640">
    <property type="entry name" value="KRAB domain (Kruppel-associated box)"/>
    <property type="match status" value="1"/>
</dbReference>
<reference evidence="2" key="2">
    <citation type="submission" date="2025-09" db="UniProtKB">
        <authorList>
            <consortium name="Ensembl"/>
        </authorList>
    </citation>
    <scope>IDENTIFICATION</scope>
</reference>
<evidence type="ECO:0000313" key="3">
    <source>
        <dbReference type="Proteomes" id="UP000694407"/>
    </source>
</evidence>
<sequence length="85" mass="9895">MAAIDLSHGLLSTEPVCFYEEKTNVERMVTDYQANYYQVKRKGVLPQKWTLLAPVQRNLYSDVVLENYQNLATVGRTKFLWLILV</sequence>
<dbReference type="InterPro" id="IPR036051">
    <property type="entry name" value="KRAB_dom_sf"/>
</dbReference>
<proteinExistence type="predicted"/>
<organism evidence="2 3">
    <name type="scientific">Marmota marmota marmota</name>
    <name type="common">Alpine marmot</name>
    <dbReference type="NCBI Taxonomy" id="9994"/>
    <lineage>
        <taxon>Eukaryota</taxon>
        <taxon>Metazoa</taxon>
        <taxon>Chordata</taxon>
        <taxon>Craniata</taxon>
        <taxon>Vertebrata</taxon>
        <taxon>Euteleostomi</taxon>
        <taxon>Mammalia</taxon>
        <taxon>Eutheria</taxon>
        <taxon>Euarchontoglires</taxon>
        <taxon>Glires</taxon>
        <taxon>Rodentia</taxon>
        <taxon>Sciuromorpha</taxon>
        <taxon>Sciuridae</taxon>
        <taxon>Xerinae</taxon>
        <taxon>Marmotini</taxon>
        <taxon>Marmota</taxon>
    </lineage>
</organism>
<dbReference type="GO" id="GO:0006355">
    <property type="term" value="P:regulation of DNA-templated transcription"/>
    <property type="evidence" value="ECO:0007669"/>
    <property type="project" value="InterPro"/>
</dbReference>
<feature type="domain" description="KRAB" evidence="1">
    <location>
        <begin position="35"/>
        <end position="85"/>
    </location>
</feature>
<dbReference type="Pfam" id="PF01352">
    <property type="entry name" value="KRAB"/>
    <property type="match status" value="1"/>
</dbReference>
<protein>
    <recommendedName>
        <fullName evidence="1">KRAB domain-containing protein</fullName>
    </recommendedName>
</protein>
<accession>A0A8C5ZPY6</accession>